<feature type="compositionally biased region" description="Polar residues" evidence="1">
    <location>
        <begin position="53"/>
        <end position="67"/>
    </location>
</feature>
<dbReference type="Gene3D" id="3.50.4.10">
    <property type="entry name" value="Hepatocyte Growth Factor"/>
    <property type="match status" value="1"/>
</dbReference>
<evidence type="ECO:0000313" key="5">
    <source>
        <dbReference type="Proteomes" id="UP000308549"/>
    </source>
</evidence>
<keyword evidence="2" id="KW-0732">Signal</keyword>
<dbReference type="Pfam" id="PF14295">
    <property type="entry name" value="PAN_4"/>
    <property type="match status" value="2"/>
</dbReference>
<proteinExistence type="predicted"/>
<sequence>MVRFLATGLFGFAALSSVTNAFLNGDRGAEKVPSPQGTPMKQADGWKQRQDDGSGSCQSLGNGPYTDSNNQDYTVQCNYDHGGGDLQAVSANSFQDCFPQCDATSGCVGFAYLGGSGAGTCYLKSQINSGGPNANADFATSSSAASTTGGMGCEAYSDPYTDSNGQTYDTECGTDHNGGDLSNAHSESFGGCFGICDKTVGCIGFAYVGGSGSGTCKPAH</sequence>
<feature type="region of interest" description="Disordered" evidence="1">
    <location>
        <begin position="27"/>
        <end position="67"/>
    </location>
</feature>
<dbReference type="Proteomes" id="UP000308549">
    <property type="component" value="Unassembled WGS sequence"/>
</dbReference>
<evidence type="ECO:0000259" key="3">
    <source>
        <dbReference type="Pfam" id="PF14295"/>
    </source>
</evidence>
<reference evidence="4 5" key="1">
    <citation type="submission" date="2017-03" db="EMBL/GenBank/DDBJ databases">
        <title>Genomes of endolithic fungi from Antarctica.</title>
        <authorList>
            <person name="Coleine C."/>
            <person name="Masonjones S."/>
            <person name="Stajich J.E."/>
        </authorList>
    </citation>
    <scope>NUCLEOTIDE SEQUENCE [LARGE SCALE GENOMIC DNA]</scope>
    <source>
        <strain evidence="4 5">CCFEE 6315</strain>
    </source>
</reference>
<gene>
    <name evidence="4" type="ORF">B0A50_03414</name>
</gene>
<dbReference type="OrthoDB" id="160645at2759"/>
<dbReference type="AlphaFoldDB" id="A0A4U0U3B8"/>
<name>A0A4U0U3B8_9PEZI</name>
<dbReference type="InterPro" id="IPR003609">
    <property type="entry name" value="Pan_app"/>
</dbReference>
<accession>A0A4U0U3B8</accession>
<feature type="domain" description="Apple" evidence="3">
    <location>
        <begin position="174"/>
        <end position="210"/>
    </location>
</feature>
<keyword evidence="5" id="KW-1185">Reference proteome</keyword>
<organism evidence="4 5">
    <name type="scientific">Salinomyces thailandicus</name>
    <dbReference type="NCBI Taxonomy" id="706561"/>
    <lineage>
        <taxon>Eukaryota</taxon>
        <taxon>Fungi</taxon>
        <taxon>Dikarya</taxon>
        <taxon>Ascomycota</taxon>
        <taxon>Pezizomycotina</taxon>
        <taxon>Dothideomycetes</taxon>
        <taxon>Dothideomycetidae</taxon>
        <taxon>Mycosphaerellales</taxon>
        <taxon>Teratosphaeriaceae</taxon>
        <taxon>Salinomyces</taxon>
    </lineage>
</organism>
<protein>
    <recommendedName>
        <fullName evidence="3">Apple domain-containing protein</fullName>
    </recommendedName>
</protein>
<comment type="caution">
    <text evidence="4">The sequence shown here is derived from an EMBL/GenBank/DDBJ whole genome shotgun (WGS) entry which is preliminary data.</text>
</comment>
<dbReference type="EMBL" id="NAJL01000016">
    <property type="protein sequence ID" value="TKA29002.1"/>
    <property type="molecule type" value="Genomic_DNA"/>
</dbReference>
<evidence type="ECO:0000256" key="1">
    <source>
        <dbReference type="SAM" id="MobiDB-lite"/>
    </source>
</evidence>
<evidence type="ECO:0000313" key="4">
    <source>
        <dbReference type="EMBL" id="TKA29002.1"/>
    </source>
</evidence>
<feature type="domain" description="Apple" evidence="3">
    <location>
        <begin position="80"/>
        <end position="124"/>
    </location>
</feature>
<evidence type="ECO:0000256" key="2">
    <source>
        <dbReference type="SAM" id="SignalP"/>
    </source>
</evidence>
<feature type="signal peptide" evidence="2">
    <location>
        <begin position="1"/>
        <end position="21"/>
    </location>
</feature>
<feature type="chain" id="PRO_5020772336" description="Apple domain-containing protein" evidence="2">
    <location>
        <begin position="22"/>
        <end position="220"/>
    </location>
</feature>